<name>A0A166XA78_9GAMM</name>
<proteinExistence type="predicted"/>
<organism evidence="1 2">
    <name type="scientific">Pseudoalteromonas luteoviolacea DSM 6061</name>
    <dbReference type="NCBI Taxonomy" id="1365250"/>
    <lineage>
        <taxon>Bacteria</taxon>
        <taxon>Pseudomonadati</taxon>
        <taxon>Pseudomonadota</taxon>
        <taxon>Gammaproteobacteria</taxon>
        <taxon>Alteromonadales</taxon>
        <taxon>Pseudoalteromonadaceae</taxon>
        <taxon>Pseudoalteromonas</taxon>
    </lineage>
</organism>
<dbReference type="PATRIC" id="fig|1365250.3.peg.2020"/>
<evidence type="ECO:0000313" key="1">
    <source>
        <dbReference type="EMBL" id="KZN39857.1"/>
    </source>
</evidence>
<dbReference type="RefSeq" id="WP_063365157.1">
    <property type="nucleotide sequence ID" value="NZ_AQHB01000023.1"/>
</dbReference>
<protein>
    <submittedName>
        <fullName evidence="1">Uncharacterized protein</fullName>
    </submittedName>
</protein>
<dbReference type="EMBL" id="AUYB01000098">
    <property type="protein sequence ID" value="KZN39857.1"/>
    <property type="molecule type" value="Genomic_DNA"/>
</dbReference>
<evidence type="ECO:0000313" key="2">
    <source>
        <dbReference type="Proteomes" id="UP000076643"/>
    </source>
</evidence>
<dbReference type="Proteomes" id="UP000076643">
    <property type="component" value="Unassembled WGS sequence"/>
</dbReference>
<keyword evidence="2" id="KW-1185">Reference proteome</keyword>
<sequence length="98" mass="11481">MYSEPWSDIEDYNSEHEAALLTEMITELPVGHNLYGKSFKILAKREDSDDVLVVFDSKFYIVHLTWSRKKEILPYPETKSYGSLEVLQEQLAKDSLYF</sequence>
<dbReference type="GeneID" id="57361964"/>
<comment type="caution">
    <text evidence="1">The sequence shown here is derived from an EMBL/GenBank/DDBJ whole genome shotgun (WGS) entry which is preliminary data.</text>
</comment>
<dbReference type="AlphaFoldDB" id="A0A166XA78"/>
<reference evidence="1 2" key="1">
    <citation type="submission" date="2013-07" db="EMBL/GenBank/DDBJ databases">
        <title>Comparative Genomic and Metabolomic Analysis of Twelve Strains of Pseudoalteromonas luteoviolacea.</title>
        <authorList>
            <person name="Vynne N.G."/>
            <person name="Mansson M."/>
            <person name="Gram L."/>
        </authorList>
    </citation>
    <scope>NUCLEOTIDE SEQUENCE [LARGE SCALE GENOMIC DNA]</scope>
    <source>
        <strain evidence="1 2">DSM 6061</strain>
    </source>
</reference>
<gene>
    <name evidence="1" type="ORF">N475_13955</name>
</gene>
<accession>A0A166XA78</accession>